<keyword evidence="3" id="KW-0813">Transport</keyword>
<dbReference type="EC" id="7.4.2.9" evidence="8"/>
<evidence type="ECO:0000313" key="12">
    <source>
        <dbReference type="Proteomes" id="UP000054695"/>
    </source>
</evidence>
<dbReference type="PROSITE" id="PS00211">
    <property type="entry name" value="ABC_TRANSPORTER_1"/>
    <property type="match status" value="2"/>
</dbReference>
<feature type="domain" description="ABC transporter" evidence="10">
    <location>
        <begin position="8"/>
        <end position="258"/>
    </location>
</feature>
<feature type="domain" description="ABC transporter" evidence="10">
    <location>
        <begin position="359"/>
        <end position="598"/>
    </location>
</feature>
<comment type="caution">
    <text evidence="11">The sequence shown here is derived from an EMBL/GenBank/DDBJ whole genome shotgun (WGS) entry which is preliminary data.</text>
</comment>
<name>A0A0W0RJ96_LEGBO</name>
<dbReference type="GO" id="GO:0005524">
    <property type="term" value="F:ATP binding"/>
    <property type="evidence" value="ECO:0007669"/>
    <property type="project" value="UniProtKB-KW"/>
</dbReference>
<comment type="similarity">
    <text evidence="2">Belongs to the ABC transporter superfamily.</text>
</comment>
<dbReference type="OrthoDB" id="9784450at2"/>
<dbReference type="GO" id="GO:0005886">
    <property type="term" value="C:plasma membrane"/>
    <property type="evidence" value="ECO:0007669"/>
    <property type="project" value="UniProtKB-SubCell"/>
</dbReference>
<keyword evidence="7" id="KW-0472">Membrane</keyword>
<dbReference type="GO" id="GO:0015833">
    <property type="term" value="P:peptide transport"/>
    <property type="evidence" value="ECO:0007669"/>
    <property type="project" value="InterPro"/>
</dbReference>
<evidence type="ECO:0000256" key="5">
    <source>
        <dbReference type="ARBA" id="ARBA00022741"/>
    </source>
</evidence>
<keyword evidence="12" id="KW-1185">Reference proteome</keyword>
<dbReference type="RefSeq" id="WP_058460280.1">
    <property type="nucleotide sequence ID" value="NZ_CAAAIY010000002.1"/>
</dbReference>
<dbReference type="SMART" id="SM00382">
    <property type="entry name" value="AAA"/>
    <property type="match status" value="2"/>
</dbReference>
<evidence type="ECO:0000313" key="11">
    <source>
        <dbReference type="EMBL" id="KTC71109.1"/>
    </source>
</evidence>
<dbReference type="InterPro" id="IPR017871">
    <property type="entry name" value="ABC_transporter-like_CS"/>
</dbReference>
<organism evidence="11 12">
    <name type="scientific">Legionella bozemanae</name>
    <name type="common">Fluoribacter bozemanae</name>
    <dbReference type="NCBI Taxonomy" id="447"/>
    <lineage>
        <taxon>Bacteria</taxon>
        <taxon>Pseudomonadati</taxon>
        <taxon>Pseudomonadota</taxon>
        <taxon>Gammaproteobacteria</taxon>
        <taxon>Legionellales</taxon>
        <taxon>Legionellaceae</taxon>
        <taxon>Legionella</taxon>
    </lineage>
</organism>
<dbReference type="Proteomes" id="UP000054695">
    <property type="component" value="Unassembled WGS sequence"/>
</dbReference>
<dbReference type="NCBIfam" id="NF008453">
    <property type="entry name" value="PRK11308.1"/>
    <property type="match status" value="2"/>
</dbReference>
<dbReference type="InterPro" id="IPR003593">
    <property type="entry name" value="AAA+_ATPase"/>
</dbReference>
<keyword evidence="6 11" id="KW-0067">ATP-binding</keyword>
<gene>
    <name evidence="11" type="primary">gsiA</name>
    <name evidence="11" type="ORF">Lboz_2686</name>
</gene>
<keyword evidence="4" id="KW-1003">Cell membrane</keyword>
<sequence>MQKNSVEIHQLSVAFQNHHKTVSALDEVSFNLHPGETLVLLGESGCGKSLTSLALMRLLPKSGVYGIDSFIHMDGQDILDLPEQMMRQLRGRKIAMIFQEPMTALNPVMTIGEQLTEALVKCNSSFTKQELQEALLSLLYEVEMSQPEVKIHQYPHQLSGGQKQRVVIAMALACKPDVLVADEPTTALDVTIQAQILALLKKVQKNHQMSLLLITHDLGVLRAMASRVCVMYAGQVVAQSSVDDFFSRVKQHPYVQQLLASVPSFAKREERLSVIRGFVPSLEEMPSGCRFHPRCMYAFERCSIEEPQLQEQNGQLVRCHLYPDLDELPPLQKNKIAWNVASSEAKTILTVNHLSVGFIQKKGVFSRNKVIFKAVDGLSFRLQQGKTLALVGESGCGKTTASRALLRLLPISGGEVHYKKHDVLALKGRSLREYRKKVQIIFQDPFSSMNPRMTVGEIIAEGMHAQGMKRSVINVRQKELLNQVNLPSTSLQRYPHQFSGGQRQRICIARALATGPDVLICDEPTSALDVSVQAQILNLLKELQQETGISYLFITHNMGVVSYIADEVLVMKNGVEIEFGSCDALFKNPKEAYTQQLLNAVLDVF</sequence>
<dbReference type="InterPro" id="IPR027417">
    <property type="entry name" value="P-loop_NTPase"/>
</dbReference>
<dbReference type="AlphaFoldDB" id="A0A0W0RJ96"/>
<dbReference type="Pfam" id="PF00005">
    <property type="entry name" value="ABC_tran"/>
    <property type="match status" value="2"/>
</dbReference>
<comment type="subcellular location">
    <subcellularLocation>
        <location evidence="1">Cell inner membrane</location>
        <topology evidence="1">Peripheral membrane protein</topology>
    </subcellularLocation>
</comment>
<accession>A0A0W0RJ96</accession>
<dbReference type="InterPro" id="IPR003439">
    <property type="entry name" value="ABC_transporter-like_ATP-bd"/>
</dbReference>
<evidence type="ECO:0000256" key="8">
    <source>
        <dbReference type="ARBA" id="ARBA00038852"/>
    </source>
</evidence>
<dbReference type="SUPFAM" id="SSF52540">
    <property type="entry name" value="P-loop containing nucleoside triphosphate hydrolases"/>
    <property type="match status" value="2"/>
</dbReference>
<reference evidence="11 12" key="1">
    <citation type="submission" date="2015-11" db="EMBL/GenBank/DDBJ databases">
        <title>Genomic analysis of 38 Legionella species identifies large and diverse effector repertoires.</title>
        <authorList>
            <person name="Burstein D."/>
            <person name="Amaro F."/>
            <person name="Zusman T."/>
            <person name="Lifshitz Z."/>
            <person name="Cohen O."/>
            <person name="Gilbert J.A."/>
            <person name="Pupko T."/>
            <person name="Shuman H.A."/>
            <person name="Segal G."/>
        </authorList>
    </citation>
    <scope>NUCLEOTIDE SEQUENCE [LARGE SCALE GENOMIC DNA]</scope>
    <source>
        <strain evidence="11 12">WIGA</strain>
    </source>
</reference>
<dbReference type="Gene3D" id="3.40.50.300">
    <property type="entry name" value="P-loop containing nucleotide triphosphate hydrolases"/>
    <property type="match status" value="2"/>
</dbReference>
<dbReference type="FunFam" id="3.40.50.300:FF:000016">
    <property type="entry name" value="Oligopeptide ABC transporter ATP-binding component"/>
    <property type="match status" value="2"/>
</dbReference>
<evidence type="ECO:0000256" key="2">
    <source>
        <dbReference type="ARBA" id="ARBA00005417"/>
    </source>
</evidence>
<dbReference type="NCBIfam" id="TIGR01727">
    <property type="entry name" value="oligo_HPY"/>
    <property type="match status" value="1"/>
</dbReference>
<dbReference type="PANTHER" id="PTHR43297:SF2">
    <property type="entry name" value="DIPEPTIDE TRANSPORT ATP-BINDING PROTEIN DPPD"/>
    <property type="match status" value="1"/>
</dbReference>
<evidence type="ECO:0000256" key="3">
    <source>
        <dbReference type="ARBA" id="ARBA00022448"/>
    </source>
</evidence>
<evidence type="ECO:0000259" key="10">
    <source>
        <dbReference type="PROSITE" id="PS50893"/>
    </source>
</evidence>
<dbReference type="Pfam" id="PF08352">
    <property type="entry name" value="oligo_HPY"/>
    <property type="match status" value="2"/>
</dbReference>
<evidence type="ECO:0000256" key="7">
    <source>
        <dbReference type="ARBA" id="ARBA00023136"/>
    </source>
</evidence>
<dbReference type="InterPro" id="IPR013563">
    <property type="entry name" value="Oligopep_ABC_C"/>
</dbReference>
<dbReference type="InterPro" id="IPR050388">
    <property type="entry name" value="ABC_Ni/Peptide_Import"/>
</dbReference>
<comment type="catalytic activity">
    <reaction evidence="9">
        <text>a dipeptide(out) + ATP + H2O = a dipeptide(in) + ADP + phosphate + H(+)</text>
        <dbReference type="Rhea" id="RHEA:23120"/>
        <dbReference type="ChEBI" id="CHEBI:15377"/>
        <dbReference type="ChEBI" id="CHEBI:15378"/>
        <dbReference type="ChEBI" id="CHEBI:30616"/>
        <dbReference type="ChEBI" id="CHEBI:43474"/>
        <dbReference type="ChEBI" id="CHEBI:90799"/>
        <dbReference type="ChEBI" id="CHEBI:456216"/>
        <dbReference type="EC" id="7.4.2.9"/>
    </reaction>
</comment>
<dbReference type="CDD" id="cd03257">
    <property type="entry name" value="ABC_NikE_OppD_transporters"/>
    <property type="match status" value="2"/>
</dbReference>
<dbReference type="EMBL" id="LNXU01000032">
    <property type="protein sequence ID" value="KTC71109.1"/>
    <property type="molecule type" value="Genomic_DNA"/>
</dbReference>
<proteinExistence type="inferred from homology"/>
<dbReference type="PROSITE" id="PS50893">
    <property type="entry name" value="ABC_TRANSPORTER_2"/>
    <property type="match status" value="2"/>
</dbReference>
<dbReference type="NCBIfam" id="NF007739">
    <property type="entry name" value="PRK10419.1"/>
    <property type="match status" value="2"/>
</dbReference>
<evidence type="ECO:0000256" key="9">
    <source>
        <dbReference type="ARBA" id="ARBA00047356"/>
    </source>
</evidence>
<dbReference type="PANTHER" id="PTHR43297">
    <property type="entry name" value="OLIGOPEPTIDE TRANSPORT ATP-BINDING PROTEIN APPD"/>
    <property type="match status" value="1"/>
</dbReference>
<dbReference type="GO" id="GO:0055085">
    <property type="term" value="P:transmembrane transport"/>
    <property type="evidence" value="ECO:0007669"/>
    <property type="project" value="UniProtKB-ARBA"/>
</dbReference>
<evidence type="ECO:0000256" key="4">
    <source>
        <dbReference type="ARBA" id="ARBA00022475"/>
    </source>
</evidence>
<dbReference type="STRING" id="447.Lboz_2686"/>
<protein>
    <recommendedName>
        <fullName evidence="8">ABC-type dipeptide transporter</fullName>
        <ecNumber evidence="8">7.4.2.9</ecNumber>
    </recommendedName>
</protein>
<dbReference type="PATRIC" id="fig|447.4.peg.2857"/>
<evidence type="ECO:0000256" key="6">
    <source>
        <dbReference type="ARBA" id="ARBA00022840"/>
    </source>
</evidence>
<keyword evidence="5" id="KW-0547">Nucleotide-binding</keyword>
<dbReference type="GO" id="GO:0016887">
    <property type="term" value="F:ATP hydrolysis activity"/>
    <property type="evidence" value="ECO:0007669"/>
    <property type="project" value="InterPro"/>
</dbReference>
<evidence type="ECO:0000256" key="1">
    <source>
        <dbReference type="ARBA" id="ARBA00004417"/>
    </source>
</evidence>